<dbReference type="Proteomes" id="UP000254807">
    <property type="component" value="Unassembled WGS sequence"/>
</dbReference>
<evidence type="ECO:0000313" key="4">
    <source>
        <dbReference type="EMBL" id="QOG26191.1"/>
    </source>
</evidence>
<organism evidence="2 9">
    <name type="scientific">Enterococcus gallinarum</name>
    <dbReference type="NCBI Taxonomy" id="1353"/>
    <lineage>
        <taxon>Bacteria</taxon>
        <taxon>Bacillati</taxon>
        <taxon>Bacillota</taxon>
        <taxon>Bacilli</taxon>
        <taxon>Lactobacillales</taxon>
        <taxon>Enterococcaceae</taxon>
        <taxon>Enterococcus</taxon>
    </lineage>
</organism>
<dbReference type="EMBL" id="CP050485">
    <property type="protein sequence ID" value="QOG26191.1"/>
    <property type="molecule type" value="Genomic_DNA"/>
</dbReference>
<reference evidence="5 6" key="1">
    <citation type="submission" date="2018-06" db="EMBL/GenBank/DDBJ databases">
        <authorList>
            <consortium name="Pathogen Informatics"/>
            <person name="Doyle S."/>
        </authorList>
    </citation>
    <scope>NUCLEOTIDE SEQUENCE [LARGE SCALE GENOMIC DNA]</scope>
    <source>
        <strain evidence="5 6">NCTC12360</strain>
    </source>
</reference>
<proteinExistence type="predicted"/>
<evidence type="ECO:0000313" key="7">
    <source>
        <dbReference type="Proteomes" id="UP000516696"/>
    </source>
</evidence>
<dbReference type="Proteomes" id="UP001241571">
    <property type="component" value="Unassembled WGS sequence"/>
</dbReference>
<dbReference type="GeneID" id="93222255"/>
<dbReference type="EMBL" id="JARPZN010000006">
    <property type="protein sequence ID" value="MDT2690558.1"/>
    <property type="molecule type" value="Genomic_DNA"/>
</dbReference>
<dbReference type="EMBL" id="JABXJK010000013">
    <property type="protein sequence ID" value="MBA0971815.1"/>
    <property type="molecule type" value="Genomic_DNA"/>
</dbReference>
<evidence type="ECO:0000313" key="9">
    <source>
        <dbReference type="Proteomes" id="UP001241571"/>
    </source>
</evidence>
<evidence type="ECO:0000313" key="8">
    <source>
        <dbReference type="Proteomes" id="UP000571857"/>
    </source>
</evidence>
<dbReference type="Proteomes" id="UP000571857">
    <property type="component" value="Unassembled WGS sequence"/>
</dbReference>
<reference evidence="4 7" key="2">
    <citation type="submission" date="2020-03" db="EMBL/GenBank/DDBJ databases">
        <title>Characterization of ganglioside-mimicking enterococci.</title>
        <authorList>
            <person name="Patry R.T."/>
            <person name="Nothaft H."/>
            <person name="Bridger R."/>
            <person name="Shajahan A."/>
            <person name="Huynh S."/>
            <person name="Sanchez S."/>
            <person name="Azadi P."/>
            <person name="Cooper K."/>
            <person name="Miller W.G."/>
            <person name="Parker C.T."/>
            <person name="Wells L."/>
            <person name="Szymanski C.M."/>
        </authorList>
    </citation>
    <scope>NUCLEOTIDE SEQUENCE [LARGE SCALE GENOMIC DNA]</scope>
    <source>
        <strain evidence="4 7">EGM181</strain>
    </source>
</reference>
<evidence type="ECO:0000313" key="6">
    <source>
        <dbReference type="Proteomes" id="UP000254807"/>
    </source>
</evidence>
<dbReference type="Proteomes" id="UP001183682">
    <property type="component" value="Unassembled WGS sequence"/>
</dbReference>
<evidence type="ECO:0000313" key="2">
    <source>
        <dbReference type="EMBL" id="MDL4936278.1"/>
    </source>
</evidence>
<reference evidence="3" key="4">
    <citation type="submission" date="2023-03" db="EMBL/GenBank/DDBJ databases">
        <authorList>
            <person name="Shen W."/>
            <person name="Cai J."/>
        </authorList>
    </citation>
    <scope>NUCLEOTIDE SEQUENCE</scope>
    <source>
        <strain evidence="3">K69-2</strain>
    </source>
</reference>
<evidence type="ECO:0000313" key="1">
    <source>
        <dbReference type="EMBL" id="MBA0971815.1"/>
    </source>
</evidence>
<dbReference type="Proteomes" id="UP000516696">
    <property type="component" value="Chromosome"/>
</dbReference>
<dbReference type="EMBL" id="JASUBT010000007">
    <property type="protein sequence ID" value="MDL4936278.1"/>
    <property type="molecule type" value="Genomic_DNA"/>
</dbReference>
<name>A0A366U596_ENTGA</name>
<protein>
    <submittedName>
        <fullName evidence="2">Uncharacterized protein</fullName>
    </submittedName>
</protein>
<dbReference type="RefSeq" id="WP_005472698.1">
    <property type="nucleotide sequence ID" value="NZ_BTSN01000010.1"/>
</dbReference>
<sequence length="56" mass="6499">MYVVKVLHGYIGKDGRRTREKIPDKLWIFEDRKQSEAFAAKIGGRVKPLTEVKPNQ</sequence>
<keyword evidence="6" id="KW-1185">Reference proteome</keyword>
<accession>A0A366U596</accession>
<evidence type="ECO:0000313" key="3">
    <source>
        <dbReference type="EMBL" id="MDT2690558.1"/>
    </source>
</evidence>
<dbReference type="EMBL" id="UFYW01000001">
    <property type="protein sequence ID" value="STD84171.1"/>
    <property type="molecule type" value="Genomic_DNA"/>
</dbReference>
<dbReference type="AlphaFoldDB" id="A0A366U596"/>
<reference evidence="2 9" key="5">
    <citation type="submission" date="2023-06" db="EMBL/GenBank/DDBJ databases">
        <title>Acute promotion of culturable opportunistic pathogens and persistent increase of antibiotic resistance following antibiotic exposure in mouse gut microbiota.</title>
        <authorList>
            <person name="Li L."/>
            <person name="Wang B."/>
            <person name="Sun Y."/>
            <person name="Wang M."/>
            <person name="Xu H."/>
        </authorList>
    </citation>
    <scope>NUCLEOTIDE SEQUENCE [LARGE SCALE GENOMIC DNA]</scope>
    <source>
        <strain evidence="2 9">CRI2_2</strain>
    </source>
</reference>
<evidence type="ECO:0000313" key="5">
    <source>
        <dbReference type="EMBL" id="STD84171.1"/>
    </source>
</evidence>
<reference evidence="1 8" key="3">
    <citation type="submission" date="2020-06" db="EMBL/GenBank/DDBJ databases">
        <title>Crossreactivity between MHC class I-restricted antigens from cancer cells and an enterococcal bacteriophage.</title>
        <authorList>
            <person name="Fluckiger A."/>
            <person name="Daillere R."/>
            <person name="Sassi M."/>
            <person name="Cattoir V."/>
            <person name="Kroemer G."/>
            <person name="Zitvogel L."/>
        </authorList>
    </citation>
    <scope>NUCLEOTIDE SEQUENCE [LARGE SCALE GENOMIC DNA]</scope>
    <source>
        <strain evidence="1 8">EG4</strain>
    </source>
</reference>
<gene>
    <name evidence="4" type="ORF">EGM181_02380</name>
    <name evidence="1" type="ORF">HWH42_04270</name>
    <name evidence="5" type="ORF">NCTC12360_02697</name>
    <name evidence="3" type="ORF">P7E30_10130</name>
    <name evidence="2" type="ORF">QRX88_11180</name>
</gene>